<dbReference type="Proteomes" id="UP001301350">
    <property type="component" value="Unassembled WGS sequence"/>
</dbReference>
<feature type="compositionally biased region" description="Basic and acidic residues" evidence="1">
    <location>
        <begin position="30"/>
        <end position="54"/>
    </location>
</feature>
<evidence type="ECO:0000313" key="3">
    <source>
        <dbReference type="Proteomes" id="UP001301350"/>
    </source>
</evidence>
<name>A0AAV9IUL4_CYACA</name>
<organism evidence="2 3">
    <name type="scientific">Cyanidium caldarium</name>
    <name type="common">Red alga</name>
    <dbReference type="NCBI Taxonomy" id="2771"/>
    <lineage>
        <taxon>Eukaryota</taxon>
        <taxon>Rhodophyta</taxon>
        <taxon>Bangiophyceae</taxon>
        <taxon>Cyanidiales</taxon>
        <taxon>Cyanidiaceae</taxon>
        <taxon>Cyanidium</taxon>
    </lineage>
</organism>
<proteinExistence type="predicted"/>
<reference evidence="2 3" key="1">
    <citation type="submission" date="2022-07" db="EMBL/GenBank/DDBJ databases">
        <title>Genome-wide signatures of adaptation to extreme environments.</title>
        <authorList>
            <person name="Cho C.H."/>
            <person name="Yoon H.S."/>
        </authorList>
    </citation>
    <scope>NUCLEOTIDE SEQUENCE [LARGE SCALE GENOMIC DNA]</scope>
    <source>
        <strain evidence="2 3">DBV 063 E5</strain>
    </source>
</reference>
<evidence type="ECO:0000313" key="2">
    <source>
        <dbReference type="EMBL" id="KAK4535944.1"/>
    </source>
</evidence>
<accession>A0AAV9IUL4</accession>
<gene>
    <name evidence="2" type="ORF">CDCA_CDCA06G1969</name>
</gene>
<comment type="caution">
    <text evidence="2">The sequence shown here is derived from an EMBL/GenBank/DDBJ whole genome shotgun (WGS) entry which is preliminary data.</text>
</comment>
<feature type="compositionally biased region" description="Basic residues" evidence="1">
    <location>
        <begin position="1"/>
        <end position="10"/>
    </location>
</feature>
<feature type="region of interest" description="Disordered" evidence="1">
    <location>
        <begin position="253"/>
        <end position="274"/>
    </location>
</feature>
<sequence length="274" mass="30284">MACRHPRRCRGRDALAFGPASSPQSQPPHLFREDELREERKRVGEEDADALERELFPMYDPLDPKRPRESLRSYLMRRWDPRSLYRDLRRKSYPYGPPPPPRSYVFSGGGWAFGLGCSFGGPFFGVGVGYSLLGGGGGGGGNALISLLPRPVVVFGAGGGVGAVCGVGFGSGMVAGVGTGFVPIGFWAAFQFAPRFLGLEIAVEDWLEERAMVRTAKRRAVAARKRRREADRQARPPPPLQWLARRWRALWPGRPQTPISPEDEVPHPPRVPAR</sequence>
<protein>
    <submittedName>
        <fullName evidence="2">Uncharacterized protein</fullName>
    </submittedName>
</protein>
<evidence type="ECO:0000256" key="1">
    <source>
        <dbReference type="SAM" id="MobiDB-lite"/>
    </source>
</evidence>
<feature type="region of interest" description="Disordered" evidence="1">
    <location>
        <begin position="1"/>
        <end position="54"/>
    </location>
</feature>
<dbReference type="EMBL" id="JANCYW010000006">
    <property type="protein sequence ID" value="KAK4535944.1"/>
    <property type="molecule type" value="Genomic_DNA"/>
</dbReference>
<dbReference type="AlphaFoldDB" id="A0AAV9IUL4"/>
<keyword evidence="3" id="KW-1185">Reference proteome</keyword>